<dbReference type="GO" id="GO:1990281">
    <property type="term" value="C:efflux pump complex"/>
    <property type="evidence" value="ECO:0007669"/>
    <property type="project" value="TreeGrafter"/>
</dbReference>
<accession>A0A161LUN5</accession>
<dbReference type="Gene3D" id="1.20.1600.10">
    <property type="entry name" value="Outer membrane efflux proteins (OEP)"/>
    <property type="match status" value="1"/>
</dbReference>
<comment type="subcellular location">
    <subcellularLocation>
        <location evidence="1">Cell outer membrane</location>
    </subcellularLocation>
</comment>
<keyword evidence="4" id="KW-1134">Transmembrane beta strand</keyword>
<feature type="chain" id="PRO_5007824054" evidence="8">
    <location>
        <begin position="24"/>
        <end position="440"/>
    </location>
</feature>
<dbReference type="PANTHER" id="PTHR30026:SF23">
    <property type="entry name" value="TO APRF-PUTATIVE OUTER MEMBRANE EFFLUX PROTEIN OR SECRETED ALKALINE PHOSPHATASE-RELATED"/>
    <property type="match status" value="1"/>
</dbReference>
<dbReference type="AlphaFoldDB" id="A0A161LUN5"/>
<evidence type="ECO:0000256" key="7">
    <source>
        <dbReference type="ARBA" id="ARBA00023237"/>
    </source>
</evidence>
<dbReference type="OrthoDB" id="916581at2"/>
<protein>
    <submittedName>
        <fullName evidence="9">Outer membrane protein TolC</fullName>
    </submittedName>
</protein>
<dbReference type="GO" id="GO:0009279">
    <property type="term" value="C:cell outer membrane"/>
    <property type="evidence" value="ECO:0007669"/>
    <property type="project" value="UniProtKB-SubCell"/>
</dbReference>
<evidence type="ECO:0000256" key="4">
    <source>
        <dbReference type="ARBA" id="ARBA00022452"/>
    </source>
</evidence>
<dbReference type="RefSeq" id="WP_068703337.1">
    <property type="nucleotide sequence ID" value="NZ_BDCR01000003.1"/>
</dbReference>
<dbReference type="STRING" id="681398.PJIAN_352"/>
<evidence type="ECO:0000256" key="3">
    <source>
        <dbReference type="ARBA" id="ARBA00022448"/>
    </source>
</evidence>
<dbReference type="EMBL" id="BDCR01000003">
    <property type="protein sequence ID" value="GAT62749.1"/>
    <property type="molecule type" value="Genomic_DNA"/>
</dbReference>
<dbReference type="GO" id="GO:0015562">
    <property type="term" value="F:efflux transmembrane transporter activity"/>
    <property type="evidence" value="ECO:0007669"/>
    <property type="project" value="InterPro"/>
</dbReference>
<keyword evidence="7" id="KW-0998">Cell outer membrane</keyword>
<dbReference type="GO" id="GO:0015288">
    <property type="term" value="F:porin activity"/>
    <property type="evidence" value="ECO:0007669"/>
    <property type="project" value="TreeGrafter"/>
</dbReference>
<keyword evidence="6" id="KW-0472">Membrane</keyword>
<evidence type="ECO:0000256" key="5">
    <source>
        <dbReference type="ARBA" id="ARBA00022692"/>
    </source>
</evidence>
<comment type="caution">
    <text evidence="9">The sequence shown here is derived from an EMBL/GenBank/DDBJ whole genome shotgun (WGS) entry which is preliminary data.</text>
</comment>
<dbReference type="InterPro" id="IPR051906">
    <property type="entry name" value="TolC-like"/>
</dbReference>
<comment type="similarity">
    <text evidence="2">Belongs to the outer membrane factor (OMF) (TC 1.B.17) family.</text>
</comment>
<keyword evidence="3" id="KW-0813">Transport</keyword>
<dbReference type="Pfam" id="PF02321">
    <property type="entry name" value="OEP"/>
    <property type="match status" value="2"/>
</dbReference>
<feature type="signal peptide" evidence="8">
    <location>
        <begin position="1"/>
        <end position="23"/>
    </location>
</feature>
<evidence type="ECO:0000256" key="6">
    <source>
        <dbReference type="ARBA" id="ARBA00023136"/>
    </source>
</evidence>
<evidence type="ECO:0000256" key="1">
    <source>
        <dbReference type="ARBA" id="ARBA00004442"/>
    </source>
</evidence>
<evidence type="ECO:0000313" key="10">
    <source>
        <dbReference type="Proteomes" id="UP000076586"/>
    </source>
</evidence>
<reference evidence="10" key="2">
    <citation type="journal article" date="2017" name="Genome Announc.">
        <title>Draft genome sequence of Paludibacter jiangxiensis NM7(T), a propionate-producing fermentative bacterium.</title>
        <authorList>
            <person name="Qiu Y.-L."/>
            <person name="Tourlousse D.M."/>
            <person name="Matsuura N."/>
            <person name="Ohashi A."/>
            <person name="Sekiguchi Y."/>
        </authorList>
    </citation>
    <scope>NUCLEOTIDE SEQUENCE [LARGE SCALE GENOMIC DNA]</scope>
    <source>
        <strain evidence="10">NM7</strain>
    </source>
</reference>
<dbReference type="InterPro" id="IPR003423">
    <property type="entry name" value="OMP_efflux"/>
</dbReference>
<dbReference type="PANTHER" id="PTHR30026">
    <property type="entry name" value="OUTER MEMBRANE PROTEIN TOLC"/>
    <property type="match status" value="1"/>
</dbReference>
<evidence type="ECO:0000313" key="9">
    <source>
        <dbReference type="EMBL" id="GAT62749.1"/>
    </source>
</evidence>
<keyword evidence="10" id="KW-1185">Reference proteome</keyword>
<gene>
    <name evidence="9" type="ORF">PJIAN_352</name>
</gene>
<dbReference type="Proteomes" id="UP000076586">
    <property type="component" value="Unassembled WGS sequence"/>
</dbReference>
<reference evidence="10" key="1">
    <citation type="submission" date="2016-04" db="EMBL/GenBank/DDBJ databases">
        <title>Draft genome sequence of Paludibacter jiangxiensis strain NM7.</title>
        <authorList>
            <person name="Qiu Y."/>
            <person name="Matsuura N."/>
            <person name="Ohashi A."/>
            <person name="Tourlousse M.D."/>
            <person name="Sekiguchi Y."/>
        </authorList>
    </citation>
    <scope>NUCLEOTIDE SEQUENCE [LARGE SCALE GENOMIC DNA]</scope>
    <source>
        <strain evidence="10">NM7</strain>
    </source>
</reference>
<sequence length="440" mass="49630">MNRLTKTVSFLFSFFLISLVINAQTTQKLSLTQVCQLAIENSKQLQLSRTETEAAQKAKQVTETLRTPSIDASLSASYIGNGSISNRLFSNWQSAEMPHFGNTFSLQASQVLFAGGAISGNIEKARLQEQEARLHYQQKELDICFLITGYYLDLSKLQNQREVLLQNISRTELLIKQIRSKEKEGMALSNDVTRHELMMQNLKLGLIEVDNSRNIINNQLALTLGLPAGTQIVPDSSALANDRNLINRETLMATAQHNLPELKTVALNKQIAAKEVTIARADYYPHLSLFAANEFNGPILIEVPTINKNFNYWYFGLGVKYNLASLYKNNRKVALANQSQRVAVSAEAVVMEQTAIALYNAYTNYTEAAEKVSVYETSLRLARENYDIIYNRYLNGLVLITEMLDASNTRLDAELAVVNARLRLSYCYYKLLRETGSRFY</sequence>
<dbReference type="SUPFAM" id="SSF56954">
    <property type="entry name" value="Outer membrane efflux proteins (OEP)"/>
    <property type="match status" value="1"/>
</dbReference>
<keyword evidence="5" id="KW-0812">Transmembrane</keyword>
<evidence type="ECO:0000256" key="2">
    <source>
        <dbReference type="ARBA" id="ARBA00007613"/>
    </source>
</evidence>
<name>A0A161LUN5_9BACT</name>
<evidence type="ECO:0000256" key="8">
    <source>
        <dbReference type="SAM" id="SignalP"/>
    </source>
</evidence>
<proteinExistence type="inferred from homology"/>
<keyword evidence="8" id="KW-0732">Signal</keyword>
<organism evidence="9 10">
    <name type="scientific">Paludibacter jiangxiensis</name>
    <dbReference type="NCBI Taxonomy" id="681398"/>
    <lineage>
        <taxon>Bacteria</taxon>
        <taxon>Pseudomonadati</taxon>
        <taxon>Bacteroidota</taxon>
        <taxon>Bacteroidia</taxon>
        <taxon>Bacteroidales</taxon>
        <taxon>Paludibacteraceae</taxon>
        <taxon>Paludibacter</taxon>
    </lineage>
</organism>